<keyword evidence="10" id="KW-1185">Reference proteome</keyword>
<dbReference type="STRING" id="282301.A0A267FLE5"/>
<evidence type="ECO:0000256" key="8">
    <source>
        <dbReference type="SAM" id="MobiDB-lite"/>
    </source>
</evidence>
<organism evidence="9 10">
    <name type="scientific">Macrostomum lignano</name>
    <dbReference type="NCBI Taxonomy" id="282301"/>
    <lineage>
        <taxon>Eukaryota</taxon>
        <taxon>Metazoa</taxon>
        <taxon>Spiralia</taxon>
        <taxon>Lophotrochozoa</taxon>
        <taxon>Platyhelminthes</taxon>
        <taxon>Rhabditophora</taxon>
        <taxon>Macrostomorpha</taxon>
        <taxon>Macrostomida</taxon>
        <taxon>Macrostomidae</taxon>
        <taxon>Macrostomum</taxon>
    </lineage>
</organism>
<dbReference type="InterPro" id="IPR015424">
    <property type="entry name" value="PyrdxlP-dep_Trfase"/>
</dbReference>
<gene>
    <name evidence="9" type="ORF">BOX15_Mlig019532g3</name>
</gene>
<dbReference type="FunFam" id="3.40.640.10:FF:000073">
    <property type="entry name" value="Probable 4-aminobutyrate aminotransferase"/>
    <property type="match status" value="1"/>
</dbReference>
<dbReference type="Proteomes" id="UP000215902">
    <property type="component" value="Unassembled WGS sequence"/>
</dbReference>
<dbReference type="PIRSF" id="PIRSF000521">
    <property type="entry name" value="Transaminase_4ab_Lys_Orn"/>
    <property type="match status" value="1"/>
</dbReference>
<sequence length="496" mass="55008">MQSSLLKYRQAVMALRTAGGLLRPARPMSSSAVAEPAGPSIRTDSVPGPRSKQLMEEANKKQLPHGIYFFADYSKSSGNYIVDVDGNTLLDMFMQISSLPFGYNHPALQKVAQSKEFLEMSINRPALGVCPPSDWVDRLNASLLSVAPKGLSRVQTMMCGSCANENAIKMLFMRYMAKQRAGRPVSQQELDSTMLNEPPGTPRLSILSFKRSFHGRTLGVLSCTRSKAIHKLDVPAFQWPAVDFPAYKYPLEQHQEHNAKQEKLSLVQVEETVNRQRATEPVAGLIVEPILAEGGDIHARPEYFKALRSLCSKLDVPLLVDEVQTGGGLCGTYWAHEQWGLDSPPDAVTFSKRTLLGGIYFSDNLVPDQQYRVYNTWLGEPSKVMLLEAVIRTIKEEKLMDSVLEAGTALTKGLEGLSQRYPQLINSPRGLGIMCAVDFADTNSRNEAVQRLRNKGFHTGGCGEVGLRFRPALIFKEKHAKLFLETFDSVLKSMAK</sequence>
<dbReference type="AlphaFoldDB" id="A0A267FLE5"/>
<dbReference type="Gene3D" id="3.40.640.10">
    <property type="entry name" value="Type I PLP-dependent aspartate aminotransferase-like (Major domain)"/>
    <property type="match status" value="1"/>
</dbReference>
<dbReference type="GO" id="GO:0030170">
    <property type="term" value="F:pyridoxal phosphate binding"/>
    <property type="evidence" value="ECO:0007669"/>
    <property type="project" value="InterPro"/>
</dbReference>
<dbReference type="PANTHER" id="PTHR43206">
    <property type="entry name" value="AMINOTRANSFERASE"/>
    <property type="match status" value="1"/>
</dbReference>
<dbReference type="OrthoDB" id="5419315at2759"/>
<evidence type="ECO:0000256" key="6">
    <source>
        <dbReference type="ARBA" id="ARBA00048021"/>
    </source>
</evidence>
<comment type="catalytic activity">
    <reaction evidence="6">
        <text>4-aminobutanoate + 2-oxoglutarate = succinate semialdehyde + L-glutamate</text>
        <dbReference type="Rhea" id="RHEA:23352"/>
        <dbReference type="ChEBI" id="CHEBI:16810"/>
        <dbReference type="ChEBI" id="CHEBI:29985"/>
        <dbReference type="ChEBI" id="CHEBI:57706"/>
        <dbReference type="ChEBI" id="CHEBI:59888"/>
        <dbReference type="EC" id="2.6.1.19"/>
    </reaction>
</comment>
<comment type="cofactor">
    <cofactor evidence="1">
        <name>pyridoxal 5'-phosphate</name>
        <dbReference type="ChEBI" id="CHEBI:597326"/>
    </cofactor>
</comment>
<keyword evidence="3" id="KW-0032">Aminotransferase</keyword>
<dbReference type="InterPro" id="IPR005814">
    <property type="entry name" value="Aminotrans_3"/>
</dbReference>
<evidence type="ECO:0000256" key="2">
    <source>
        <dbReference type="ARBA" id="ARBA00008954"/>
    </source>
</evidence>
<accession>A0A267FLE5</accession>
<evidence type="ECO:0000256" key="7">
    <source>
        <dbReference type="RuleBase" id="RU003560"/>
    </source>
</evidence>
<proteinExistence type="inferred from homology"/>
<evidence type="ECO:0000256" key="4">
    <source>
        <dbReference type="ARBA" id="ARBA00022679"/>
    </source>
</evidence>
<dbReference type="Pfam" id="PF00202">
    <property type="entry name" value="Aminotran_3"/>
    <property type="match status" value="1"/>
</dbReference>
<dbReference type="CDD" id="cd00610">
    <property type="entry name" value="OAT_like"/>
    <property type="match status" value="1"/>
</dbReference>
<dbReference type="InterPro" id="IPR015422">
    <property type="entry name" value="PyrdxlP-dep_Trfase_small"/>
</dbReference>
<keyword evidence="4" id="KW-0808">Transferase</keyword>
<reference evidence="9 10" key="1">
    <citation type="submission" date="2017-06" db="EMBL/GenBank/DDBJ databases">
        <title>A platform for efficient transgenesis in Macrostomum lignano, a flatworm model organism for stem cell research.</title>
        <authorList>
            <person name="Berezikov E."/>
        </authorList>
    </citation>
    <scope>NUCLEOTIDE SEQUENCE [LARGE SCALE GENOMIC DNA]</scope>
    <source>
        <strain evidence="9">DV1</strain>
        <tissue evidence="9">Whole organism</tissue>
    </source>
</reference>
<keyword evidence="5 7" id="KW-0663">Pyridoxal phosphate</keyword>
<comment type="similarity">
    <text evidence="2 7">Belongs to the class-III pyridoxal-phosphate-dependent aminotransferase family.</text>
</comment>
<evidence type="ECO:0000256" key="5">
    <source>
        <dbReference type="ARBA" id="ARBA00022898"/>
    </source>
</evidence>
<evidence type="ECO:0000313" key="9">
    <source>
        <dbReference type="EMBL" id="PAA74591.1"/>
    </source>
</evidence>
<evidence type="ECO:0000256" key="1">
    <source>
        <dbReference type="ARBA" id="ARBA00001933"/>
    </source>
</evidence>
<dbReference type="Gene3D" id="3.90.1150.10">
    <property type="entry name" value="Aspartate Aminotransferase, domain 1"/>
    <property type="match status" value="1"/>
</dbReference>
<dbReference type="SUPFAM" id="SSF53383">
    <property type="entry name" value="PLP-dependent transferases"/>
    <property type="match status" value="1"/>
</dbReference>
<feature type="region of interest" description="Disordered" evidence="8">
    <location>
        <begin position="26"/>
        <end position="50"/>
    </location>
</feature>
<comment type="caution">
    <text evidence="9">The sequence shown here is derived from an EMBL/GenBank/DDBJ whole genome shotgun (WGS) entry which is preliminary data.</text>
</comment>
<evidence type="ECO:0000256" key="3">
    <source>
        <dbReference type="ARBA" id="ARBA00022576"/>
    </source>
</evidence>
<dbReference type="GO" id="GO:0034386">
    <property type="term" value="F:4-aminobutyrate:2-oxoglutarate transaminase activity"/>
    <property type="evidence" value="ECO:0007669"/>
    <property type="project" value="UniProtKB-EC"/>
</dbReference>
<evidence type="ECO:0008006" key="11">
    <source>
        <dbReference type="Google" id="ProtNLM"/>
    </source>
</evidence>
<dbReference type="InterPro" id="IPR015421">
    <property type="entry name" value="PyrdxlP-dep_Trfase_major"/>
</dbReference>
<evidence type="ECO:0000313" key="10">
    <source>
        <dbReference type="Proteomes" id="UP000215902"/>
    </source>
</evidence>
<protein>
    <recommendedName>
        <fullName evidence="11">(S)-3-amino-2-methylpropionate transaminase</fullName>
    </recommendedName>
</protein>
<dbReference type="GO" id="GO:0009450">
    <property type="term" value="P:gamma-aminobutyric acid catabolic process"/>
    <property type="evidence" value="ECO:0007669"/>
    <property type="project" value="TreeGrafter"/>
</dbReference>
<dbReference type="PANTHER" id="PTHR43206:SF1">
    <property type="entry name" value="4-AMINOBUTYRATE AMINOTRANSFERASE, MITOCHONDRIAL"/>
    <property type="match status" value="1"/>
</dbReference>
<name>A0A267FLE5_9PLAT</name>
<dbReference type="EMBL" id="NIVC01000936">
    <property type="protein sequence ID" value="PAA74591.1"/>
    <property type="molecule type" value="Genomic_DNA"/>
</dbReference>
<dbReference type="GO" id="GO:0005739">
    <property type="term" value="C:mitochondrion"/>
    <property type="evidence" value="ECO:0007669"/>
    <property type="project" value="TreeGrafter"/>
</dbReference>